<dbReference type="RefSeq" id="WP_105734726.1">
    <property type="nucleotide sequence ID" value="NZ_PVBT01000004.1"/>
</dbReference>
<evidence type="ECO:0000256" key="1">
    <source>
        <dbReference type="SAM" id="SignalP"/>
    </source>
</evidence>
<dbReference type="InterPro" id="IPR018642">
    <property type="entry name" value="DUF2066"/>
</dbReference>
<comment type="caution">
    <text evidence="2">The sequence shown here is derived from an EMBL/GenBank/DDBJ whole genome shotgun (WGS) entry which is preliminary data.</text>
</comment>
<proteinExistence type="predicted"/>
<evidence type="ECO:0000313" key="3">
    <source>
        <dbReference type="Proteomes" id="UP000238563"/>
    </source>
</evidence>
<feature type="chain" id="PRO_5015759028" evidence="1">
    <location>
        <begin position="28"/>
        <end position="270"/>
    </location>
</feature>
<sequence length="270" mass="29294">MTGAVGANCRFPALLLAGFFFAPPANAFTPSDIYVVVSVVTGQGVENRAKGFVDCLDKVLPRVSGSSRLSEGAEMQTARKHAADYIESFSYHDRLAGRPIHDEQGTHDRPHDLTCHFRKDSIDDLLGRLGVRPWLDKRPVLGVLLKVRRGQASYQVAAGNSRDLAMREAFAAASDLTGIDVVFPSGEYTGLRSVEGTMPLSGELDWSDSEGGWIATWELDVQQSANKLHEARWQVRGVSFDDAFRNALKGAAQILSGNGKPVGALTHAEK</sequence>
<accession>A0A2S9JGV5</accession>
<evidence type="ECO:0000313" key="2">
    <source>
        <dbReference type="EMBL" id="PRD52216.1"/>
    </source>
</evidence>
<organism evidence="2 3">
    <name type="scientific">Phyllobacterium myrsinacearum</name>
    <dbReference type="NCBI Taxonomy" id="28101"/>
    <lineage>
        <taxon>Bacteria</taxon>
        <taxon>Pseudomonadati</taxon>
        <taxon>Pseudomonadota</taxon>
        <taxon>Alphaproteobacteria</taxon>
        <taxon>Hyphomicrobiales</taxon>
        <taxon>Phyllobacteriaceae</taxon>
        <taxon>Phyllobacterium</taxon>
    </lineage>
</organism>
<keyword evidence="3" id="KW-1185">Reference proteome</keyword>
<dbReference type="OrthoDB" id="7266613at2"/>
<keyword evidence="1" id="KW-0732">Signal</keyword>
<protein>
    <submittedName>
        <fullName evidence="2">DUF2066 domain-containing protein</fullName>
    </submittedName>
</protein>
<dbReference type="Proteomes" id="UP000238563">
    <property type="component" value="Unassembled WGS sequence"/>
</dbReference>
<dbReference type="AlphaFoldDB" id="A0A2S9JGV5"/>
<gene>
    <name evidence="2" type="ORF">C5750_15010</name>
</gene>
<name>A0A2S9JGV5_9HYPH</name>
<feature type="signal peptide" evidence="1">
    <location>
        <begin position="1"/>
        <end position="27"/>
    </location>
</feature>
<dbReference type="Pfam" id="PF09839">
    <property type="entry name" value="DUF2066"/>
    <property type="match status" value="1"/>
</dbReference>
<dbReference type="EMBL" id="PVBT01000004">
    <property type="protein sequence ID" value="PRD52216.1"/>
    <property type="molecule type" value="Genomic_DNA"/>
</dbReference>
<reference evidence="2 3" key="1">
    <citation type="submission" date="2018-02" db="EMBL/GenBank/DDBJ databases">
        <title>The draft genome of Phyllobacterium myrsinacearum DSM5892.</title>
        <authorList>
            <person name="Li L."/>
            <person name="Liu L."/>
            <person name="Zhang X."/>
            <person name="Wang T."/>
        </authorList>
    </citation>
    <scope>NUCLEOTIDE SEQUENCE [LARGE SCALE GENOMIC DNA]</scope>
    <source>
        <strain evidence="2 3">DSM 5892</strain>
    </source>
</reference>